<evidence type="ECO:0000256" key="2">
    <source>
        <dbReference type="ARBA" id="ARBA00022638"/>
    </source>
</evidence>
<reference evidence="8" key="1">
    <citation type="submission" date="2022-02" db="EMBL/GenBank/DDBJ databases">
        <title>Polaribacter sp. MSW13, isolated from seawater.</title>
        <authorList>
            <person name="Kristyanto S."/>
            <person name="Jung J."/>
            <person name="Jeon C.O."/>
        </authorList>
    </citation>
    <scope>NUCLEOTIDE SEQUENCE</scope>
    <source>
        <strain evidence="8">MSW13</strain>
    </source>
</reference>
<dbReference type="Proteomes" id="UP001139369">
    <property type="component" value="Unassembled WGS sequence"/>
</dbReference>
<dbReference type="GO" id="GO:0004040">
    <property type="term" value="F:amidase activity"/>
    <property type="evidence" value="ECO:0007669"/>
    <property type="project" value="InterPro"/>
</dbReference>
<dbReference type="PANTHER" id="PTHR33308">
    <property type="entry name" value="PEPTIDOGLYCAN HYDROLASE FLGJ"/>
    <property type="match status" value="1"/>
</dbReference>
<dbReference type="PROSITE" id="PS51257">
    <property type="entry name" value="PROKAR_LIPOPROTEIN"/>
    <property type="match status" value="1"/>
</dbReference>
<keyword evidence="2" id="KW-0081">Bacteriolytic enzyme</keyword>
<keyword evidence="9" id="KW-1185">Reference proteome</keyword>
<dbReference type="InterPro" id="IPR051056">
    <property type="entry name" value="Glycosyl_Hydrolase_73"/>
</dbReference>
<dbReference type="GO" id="GO:0042742">
    <property type="term" value="P:defense response to bacterium"/>
    <property type="evidence" value="ECO:0007669"/>
    <property type="project" value="UniProtKB-KW"/>
</dbReference>
<evidence type="ECO:0000256" key="5">
    <source>
        <dbReference type="SAM" id="MobiDB-lite"/>
    </source>
</evidence>
<evidence type="ECO:0000256" key="6">
    <source>
        <dbReference type="SAM" id="SignalP"/>
    </source>
</evidence>
<dbReference type="PROSITE" id="PS51782">
    <property type="entry name" value="LYSM"/>
    <property type="match status" value="1"/>
</dbReference>
<feature type="region of interest" description="Disordered" evidence="5">
    <location>
        <begin position="22"/>
        <end position="41"/>
    </location>
</feature>
<dbReference type="SMART" id="SM00257">
    <property type="entry name" value="LysM"/>
    <property type="match status" value="1"/>
</dbReference>
<evidence type="ECO:0000256" key="1">
    <source>
        <dbReference type="ARBA" id="ARBA00022529"/>
    </source>
</evidence>
<organism evidence="8 9">
    <name type="scientific">Polaribacter marinus</name>
    <dbReference type="NCBI Taxonomy" id="2916838"/>
    <lineage>
        <taxon>Bacteria</taxon>
        <taxon>Pseudomonadati</taxon>
        <taxon>Bacteroidota</taxon>
        <taxon>Flavobacteriia</taxon>
        <taxon>Flavobacteriales</taxon>
        <taxon>Flavobacteriaceae</taxon>
    </lineage>
</organism>
<name>A0A9X1VMZ8_9FLAO</name>
<dbReference type="SMART" id="SM00047">
    <property type="entry name" value="LYZ2"/>
    <property type="match status" value="1"/>
</dbReference>
<comment type="caution">
    <text evidence="8">The sequence shown here is derived from an EMBL/GenBank/DDBJ whole genome shotgun (WGS) entry which is preliminary data.</text>
</comment>
<evidence type="ECO:0000259" key="7">
    <source>
        <dbReference type="PROSITE" id="PS51782"/>
    </source>
</evidence>
<feature type="domain" description="LysM" evidence="7">
    <location>
        <begin position="238"/>
        <end position="281"/>
    </location>
</feature>
<dbReference type="Pfam" id="PF01832">
    <property type="entry name" value="Glucosaminidase"/>
    <property type="match status" value="1"/>
</dbReference>
<dbReference type="Gene3D" id="3.10.350.10">
    <property type="entry name" value="LysM domain"/>
    <property type="match status" value="1"/>
</dbReference>
<dbReference type="RefSeq" id="WP_242178273.1">
    <property type="nucleotide sequence ID" value="NZ_JAKQYM010000005.1"/>
</dbReference>
<proteinExistence type="predicted"/>
<dbReference type="AlphaFoldDB" id="A0A9X1VMZ8"/>
<dbReference type="SUPFAM" id="SSF54106">
    <property type="entry name" value="LysM domain"/>
    <property type="match status" value="1"/>
</dbReference>
<gene>
    <name evidence="8" type="ORF">MC378_08185</name>
</gene>
<dbReference type="InterPro" id="IPR002901">
    <property type="entry name" value="MGlyc_endo_b_GlcNAc-like_dom"/>
</dbReference>
<keyword evidence="3" id="KW-0378">Hydrolase</keyword>
<dbReference type="Gene3D" id="1.10.530.10">
    <property type="match status" value="1"/>
</dbReference>
<protein>
    <recommendedName>
        <fullName evidence="4">Peptidoglycan hydrolase</fullName>
    </recommendedName>
</protein>
<dbReference type="GO" id="GO:0031640">
    <property type="term" value="P:killing of cells of another organism"/>
    <property type="evidence" value="ECO:0007669"/>
    <property type="project" value="UniProtKB-KW"/>
</dbReference>
<dbReference type="CDD" id="cd00118">
    <property type="entry name" value="LysM"/>
    <property type="match status" value="1"/>
</dbReference>
<evidence type="ECO:0000256" key="3">
    <source>
        <dbReference type="ARBA" id="ARBA00022801"/>
    </source>
</evidence>
<accession>A0A9X1VMZ8</accession>
<feature type="signal peptide" evidence="6">
    <location>
        <begin position="1"/>
        <end position="22"/>
    </location>
</feature>
<keyword evidence="6" id="KW-0732">Signal</keyword>
<evidence type="ECO:0000313" key="8">
    <source>
        <dbReference type="EMBL" id="MCI2229142.1"/>
    </source>
</evidence>
<dbReference type="PANTHER" id="PTHR33308:SF9">
    <property type="entry name" value="PEPTIDOGLYCAN HYDROLASE FLGJ"/>
    <property type="match status" value="1"/>
</dbReference>
<dbReference type="InterPro" id="IPR018392">
    <property type="entry name" value="LysM"/>
</dbReference>
<dbReference type="InterPro" id="IPR036779">
    <property type="entry name" value="LysM_dom_sf"/>
</dbReference>
<evidence type="ECO:0000313" key="9">
    <source>
        <dbReference type="Proteomes" id="UP001139369"/>
    </source>
</evidence>
<sequence>MKLRVVLYCVCLLVLASCGSSKKTTRKKKGPGVVLNEPKPEKLPSVNEKEITKKLVKKNPKLNKSTLAYIRKYAPIAVKEMHDYKIPASITLAQGILESGNGKSKLASKSNNHFGIKCHTSWKGERVYHDDDSIGECFRKYKFVETSYNDHSEFLFKRKRYAFLFNYNIKDYKKWAKGLRKAGYATDRKYPSKLIGLIETYDLHEFDKIKKKDLKNQKKTKKTIKPKEDIQSKKATTNYYQVKKGDTLYSIATKFKTTVALLKEVNGLKDNIISIGQKLIIK</sequence>
<evidence type="ECO:0000256" key="4">
    <source>
        <dbReference type="ARBA" id="ARBA00032108"/>
    </source>
</evidence>
<dbReference type="EMBL" id="JAKQYM010000005">
    <property type="protein sequence ID" value="MCI2229142.1"/>
    <property type="molecule type" value="Genomic_DNA"/>
</dbReference>
<dbReference type="Pfam" id="PF01476">
    <property type="entry name" value="LysM"/>
    <property type="match status" value="1"/>
</dbReference>
<keyword evidence="1" id="KW-0929">Antimicrobial</keyword>
<feature type="chain" id="PRO_5040976932" description="Peptidoglycan hydrolase" evidence="6">
    <location>
        <begin position="23"/>
        <end position="282"/>
    </location>
</feature>